<dbReference type="SUPFAM" id="SSF47384">
    <property type="entry name" value="Homodimeric domain of signal transducing histidine kinase"/>
    <property type="match status" value="1"/>
</dbReference>
<evidence type="ECO:0000313" key="8">
    <source>
        <dbReference type="Proteomes" id="UP000440224"/>
    </source>
</evidence>
<dbReference type="Gene3D" id="1.10.287.130">
    <property type="match status" value="1"/>
</dbReference>
<dbReference type="SMART" id="SM00387">
    <property type="entry name" value="HATPase_c"/>
    <property type="match status" value="1"/>
</dbReference>
<keyword evidence="8" id="KW-1185">Reference proteome</keyword>
<dbReference type="Gene3D" id="3.30.565.10">
    <property type="entry name" value="Histidine kinase-like ATPase, C-terminal domain"/>
    <property type="match status" value="1"/>
</dbReference>
<feature type="transmembrane region" description="Helical" evidence="5">
    <location>
        <begin position="25"/>
        <end position="42"/>
    </location>
</feature>
<dbReference type="CDD" id="cd00082">
    <property type="entry name" value="HisKA"/>
    <property type="match status" value="1"/>
</dbReference>
<evidence type="ECO:0000256" key="4">
    <source>
        <dbReference type="SAM" id="Coils"/>
    </source>
</evidence>
<dbReference type="EMBL" id="WJIE01000018">
    <property type="protein sequence ID" value="MRG97582.1"/>
    <property type="molecule type" value="Genomic_DNA"/>
</dbReference>
<dbReference type="AlphaFoldDB" id="A0A6N7PZD3"/>
<dbReference type="GO" id="GO:0000155">
    <property type="term" value="F:phosphorelay sensor kinase activity"/>
    <property type="evidence" value="ECO:0007669"/>
    <property type="project" value="InterPro"/>
</dbReference>
<keyword evidence="4" id="KW-0175">Coiled coil</keyword>
<feature type="coiled-coil region" evidence="4">
    <location>
        <begin position="264"/>
        <end position="291"/>
    </location>
</feature>
<dbReference type="Pfam" id="PF02518">
    <property type="entry name" value="HATPase_c"/>
    <property type="match status" value="1"/>
</dbReference>
<evidence type="ECO:0000259" key="6">
    <source>
        <dbReference type="PROSITE" id="PS50109"/>
    </source>
</evidence>
<comment type="catalytic activity">
    <reaction evidence="1">
        <text>ATP + protein L-histidine = ADP + protein N-phospho-L-histidine.</text>
        <dbReference type="EC" id="2.7.13.3"/>
    </reaction>
</comment>
<name>A0A6N7PZD3_9BACT</name>
<keyword evidence="3" id="KW-0597">Phosphoprotein</keyword>
<dbReference type="Proteomes" id="UP000440224">
    <property type="component" value="Unassembled WGS sequence"/>
</dbReference>
<keyword evidence="5" id="KW-0472">Membrane</keyword>
<feature type="transmembrane region" description="Helical" evidence="5">
    <location>
        <begin position="248"/>
        <end position="267"/>
    </location>
</feature>
<comment type="caution">
    <text evidence="7">The sequence shown here is derived from an EMBL/GenBank/DDBJ whole genome shotgun (WGS) entry which is preliminary data.</text>
</comment>
<dbReference type="SMART" id="SM00388">
    <property type="entry name" value="HisKA"/>
    <property type="match status" value="1"/>
</dbReference>
<dbReference type="RefSeq" id="WP_153824362.1">
    <property type="nucleotide sequence ID" value="NZ_WJIE01000018.1"/>
</dbReference>
<dbReference type="EC" id="2.7.13.3" evidence="2"/>
<gene>
    <name evidence="7" type="ORF">GF068_37480</name>
</gene>
<dbReference type="InterPro" id="IPR005467">
    <property type="entry name" value="His_kinase_dom"/>
</dbReference>
<accession>A0A6N7PZD3</accession>
<dbReference type="InterPro" id="IPR036097">
    <property type="entry name" value="HisK_dim/P_sf"/>
</dbReference>
<dbReference type="PROSITE" id="PS50109">
    <property type="entry name" value="HIS_KIN"/>
    <property type="match status" value="1"/>
</dbReference>
<dbReference type="PRINTS" id="PR00344">
    <property type="entry name" value="BCTRLSENSOR"/>
</dbReference>
<keyword evidence="5" id="KW-1133">Transmembrane helix</keyword>
<evidence type="ECO:0000256" key="3">
    <source>
        <dbReference type="ARBA" id="ARBA00022553"/>
    </source>
</evidence>
<reference evidence="7 8" key="1">
    <citation type="submission" date="2019-10" db="EMBL/GenBank/DDBJ databases">
        <title>A soil myxobacterium in the family Polyangiaceae.</title>
        <authorList>
            <person name="Li Y."/>
            <person name="Wang J."/>
        </authorList>
    </citation>
    <scope>NUCLEOTIDE SEQUENCE [LARGE SCALE GENOMIC DNA]</scope>
    <source>
        <strain evidence="7 8">DSM 14734</strain>
    </source>
</reference>
<evidence type="ECO:0000313" key="7">
    <source>
        <dbReference type="EMBL" id="MRG97582.1"/>
    </source>
</evidence>
<dbReference type="InterPro" id="IPR003661">
    <property type="entry name" value="HisK_dim/P_dom"/>
</dbReference>
<proteinExistence type="predicted"/>
<evidence type="ECO:0000256" key="2">
    <source>
        <dbReference type="ARBA" id="ARBA00012438"/>
    </source>
</evidence>
<evidence type="ECO:0000256" key="5">
    <source>
        <dbReference type="SAM" id="Phobius"/>
    </source>
</evidence>
<dbReference type="InterPro" id="IPR004358">
    <property type="entry name" value="Sig_transdc_His_kin-like_C"/>
</dbReference>
<dbReference type="PANTHER" id="PTHR43065">
    <property type="entry name" value="SENSOR HISTIDINE KINASE"/>
    <property type="match status" value="1"/>
</dbReference>
<keyword evidence="5" id="KW-0812">Transmembrane</keyword>
<evidence type="ECO:0000256" key="1">
    <source>
        <dbReference type="ARBA" id="ARBA00000085"/>
    </source>
</evidence>
<dbReference type="PANTHER" id="PTHR43065:SF42">
    <property type="entry name" value="TWO-COMPONENT SENSOR PPRA"/>
    <property type="match status" value="1"/>
</dbReference>
<organism evidence="7 8">
    <name type="scientific">Polyangium spumosum</name>
    <dbReference type="NCBI Taxonomy" id="889282"/>
    <lineage>
        <taxon>Bacteria</taxon>
        <taxon>Pseudomonadati</taxon>
        <taxon>Myxococcota</taxon>
        <taxon>Polyangia</taxon>
        <taxon>Polyangiales</taxon>
        <taxon>Polyangiaceae</taxon>
        <taxon>Polyangium</taxon>
    </lineage>
</organism>
<dbReference type="InterPro" id="IPR003594">
    <property type="entry name" value="HATPase_dom"/>
</dbReference>
<protein>
    <recommendedName>
        <fullName evidence="2">histidine kinase</fullName>
        <ecNumber evidence="2">2.7.13.3</ecNumber>
    </recommendedName>
</protein>
<sequence length="521" mass="55803">MLSLQPSVPDQSFTARVLRSIRRRWLVWAAALGVIAITALALHDEQREFEGALESLARQQQLLALLLSDELAARLAAVRRDALLVADDVSAGHGPSVGMRKAYPTIEVRSASETAPGPRPPRTMSVLVPSTEGRTVELTVPVAWLMGPSARIERPDELVVLVRPPDETHWQAADGRQIESEPLARAVSESDETTRLERDEAVTLGLPNRRAVAAVAITDAGPLGLWTTAVVASASHERDRWDRARGRLLIGVLVPCALIVAFGATALRRQRRELELEKQLALAALVRASDERLARASRAATTGTLAMGIAHEISTPLGVIVGRAEQLASRIGEDAKAARAVRTISEQADRITQVVRGFLDLARGGSPSLRPIAPDDVARGALRLVEHRFVAARVALVNVVEEGLPTLAGDLRLLEHAVVNLLLNACEASSPGTSVALSVRAEGGGVEFVVEDRGAGIRPEHIARATEPFFTTKPEGSGLGLAIVHEIVSIHRGTLVLEPQEDGGTRARIHVPAQAEEIIDA</sequence>
<dbReference type="Pfam" id="PF00512">
    <property type="entry name" value="HisKA"/>
    <property type="match status" value="1"/>
</dbReference>
<feature type="domain" description="Histidine kinase" evidence="6">
    <location>
        <begin position="308"/>
        <end position="515"/>
    </location>
</feature>
<dbReference type="OrthoDB" id="9808844at2"/>
<dbReference type="SUPFAM" id="SSF55874">
    <property type="entry name" value="ATPase domain of HSP90 chaperone/DNA topoisomerase II/histidine kinase"/>
    <property type="match status" value="1"/>
</dbReference>
<dbReference type="InterPro" id="IPR036890">
    <property type="entry name" value="HATPase_C_sf"/>
</dbReference>